<dbReference type="Proteomes" id="UP000676336">
    <property type="component" value="Unassembled WGS sequence"/>
</dbReference>
<evidence type="ECO:0008006" key="3">
    <source>
        <dbReference type="Google" id="ProtNLM"/>
    </source>
</evidence>
<proteinExistence type="predicted"/>
<evidence type="ECO:0000313" key="1">
    <source>
        <dbReference type="EMBL" id="CAF5229375.1"/>
    </source>
</evidence>
<sequence>YSKSNQFLYLAKWFERLHVVLSKLKLLDKPASIWNVDESGFFEDPGRRQVIVKRSTRYAISSQSGSGKSMTTVLLCTSAAGRCLPPYIIYKAAQLYDSWCPKNGYPGARYNVSTNGWADS</sequence>
<protein>
    <recommendedName>
        <fullName evidence="3">DDE-1 domain-containing protein</fullName>
    </recommendedName>
</protein>
<feature type="non-terminal residue" evidence="1">
    <location>
        <position position="1"/>
    </location>
</feature>
<dbReference type="EMBL" id="CAJOBI010369870">
    <property type="protein sequence ID" value="CAF5229375.1"/>
    <property type="molecule type" value="Genomic_DNA"/>
</dbReference>
<comment type="caution">
    <text evidence="1">The sequence shown here is derived from an EMBL/GenBank/DDBJ whole genome shotgun (WGS) entry which is preliminary data.</text>
</comment>
<feature type="non-terminal residue" evidence="1">
    <location>
        <position position="120"/>
    </location>
</feature>
<organism evidence="1 2">
    <name type="scientific">Rotaria magnacalcarata</name>
    <dbReference type="NCBI Taxonomy" id="392030"/>
    <lineage>
        <taxon>Eukaryota</taxon>
        <taxon>Metazoa</taxon>
        <taxon>Spiralia</taxon>
        <taxon>Gnathifera</taxon>
        <taxon>Rotifera</taxon>
        <taxon>Eurotatoria</taxon>
        <taxon>Bdelloidea</taxon>
        <taxon>Philodinida</taxon>
        <taxon>Philodinidae</taxon>
        <taxon>Rotaria</taxon>
    </lineage>
</organism>
<reference evidence="1" key="1">
    <citation type="submission" date="2021-02" db="EMBL/GenBank/DDBJ databases">
        <authorList>
            <person name="Nowell W R."/>
        </authorList>
    </citation>
    <scope>NUCLEOTIDE SEQUENCE</scope>
</reference>
<dbReference type="AlphaFoldDB" id="A0A8S3KHM6"/>
<accession>A0A8S3KHM6</accession>
<evidence type="ECO:0000313" key="2">
    <source>
        <dbReference type="Proteomes" id="UP000676336"/>
    </source>
</evidence>
<gene>
    <name evidence="1" type="ORF">SMN809_LOCUS86295</name>
</gene>
<name>A0A8S3KHM6_9BILA</name>